<dbReference type="GO" id="GO:0047429">
    <property type="term" value="F:nucleoside triphosphate diphosphatase activity"/>
    <property type="evidence" value="ECO:0007669"/>
    <property type="project" value="InterPro"/>
</dbReference>
<dbReference type="PANTHER" id="PTHR43213:SF4">
    <property type="entry name" value="7-METHYL-GTP PYROPHOSPHATASE"/>
    <property type="match status" value="1"/>
</dbReference>
<evidence type="ECO:0000313" key="3">
    <source>
        <dbReference type="Proteomes" id="UP000008141"/>
    </source>
</evidence>
<organism evidence="3">
    <name type="scientific">Chlorella variabilis</name>
    <name type="common">Green alga</name>
    <dbReference type="NCBI Taxonomy" id="554065"/>
    <lineage>
        <taxon>Eukaryota</taxon>
        <taxon>Viridiplantae</taxon>
        <taxon>Chlorophyta</taxon>
        <taxon>core chlorophytes</taxon>
        <taxon>Trebouxiophyceae</taxon>
        <taxon>Chlorellales</taxon>
        <taxon>Chlorellaceae</taxon>
        <taxon>Chlorella clade</taxon>
        <taxon>Chlorella</taxon>
    </lineage>
</organism>
<dbReference type="Gene3D" id="3.90.950.10">
    <property type="match status" value="1"/>
</dbReference>
<dbReference type="InterPro" id="IPR003697">
    <property type="entry name" value="Maf-like"/>
</dbReference>
<evidence type="ECO:0008006" key="4">
    <source>
        <dbReference type="Google" id="ProtNLM"/>
    </source>
</evidence>
<dbReference type="SUPFAM" id="SSF52972">
    <property type="entry name" value="ITPase-like"/>
    <property type="match status" value="1"/>
</dbReference>
<dbReference type="eggNOG" id="KOG1509">
    <property type="taxonomic scope" value="Eukaryota"/>
</dbReference>
<evidence type="ECO:0000256" key="1">
    <source>
        <dbReference type="ARBA" id="ARBA00022801"/>
    </source>
</evidence>
<protein>
    <recommendedName>
        <fullName evidence="4">Maf-like protein</fullName>
    </recommendedName>
</protein>
<dbReference type="InParanoid" id="E1ZN17"/>
<dbReference type="Pfam" id="PF02545">
    <property type="entry name" value="Maf"/>
    <property type="match status" value="1"/>
</dbReference>
<dbReference type="EMBL" id="GL433854">
    <property type="protein sequence ID" value="EFN52790.1"/>
    <property type="molecule type" value="Genomic_DNA"/>
</dbReference>
<dbReference type="OMA" id="ILPCIKQ"/>
<dbReference type="OrthoDB" id="10267058at2759"/>
<name>E1ZN17_CHLVA</name>
<keyword evidence="3" id="KW-1185">Reference proteome</keyword>
<evidence type="ECO:0000313" key="2">
    <source>
        <dbReference type="EMBL" id="EFN52790.1"/>
    </source>
</evidence>
<dbReference type="KEGG" id="cvr:CHLNCDRAFT_26436"/>
<dbReference type="PANTHER" id="PTHR43213">
    <property type="entry name" value="BIFUNCTIONAL DTTP/UTP PYROPHOSPHATASE/METHYLTRANSFERASE PROTEIN-RELATED"/>
    <property type="match status" value="1"/>
</dbReference>
<dbReference type="PIRSF" id="PIRSF006305">
    <property type="entry name" value="Maf"/>
    <property type="match status" value="1"/>
</dbReference>
<accession>E1ZN17</accession>
<dbReference type="Proteomes" id="UP000008141">
    <property type="component" value="Unassembled WGS sequence"/>
</dbReference>
<dbReference type="STRING" id="554065.E1ZN17"/>
<dbReference type="RefSeq" id="XP_005844892.1">
    <property type="nucleotide sequence ID" value="XM_005844830.1"/>
</dbReference>
<sequence length="191" mass="20187">MDELTVQYSFQYEIAKADIDESAIRHDEAHQLVLSLAHAKADAIRAKLQAAGNGDEGLLVTCDQVVLHEGQILEKPADEAQARQFIAGYARAPASTVGSVVLTDLATGRSWEGVDVAEIHFEPIPAASVDALIAEGEVYWCAGGLMVEHALVAPHVTHMAGSLDSVMGLAKHLLLRLLCQAAADSAATAPL</sequence>
<keyword evidence="1" id="KW-0378">Hydrolase</keyword>
<dbReference type="InterPro" id="IPR029001">
    <property type="entry name" value="ITPase-like_fam"/>
</dbReference>
<dbReference type="FunCoup" id="E1ZN17">
    <property type="interactions" value="1110"/>
</dbReference>
<gene>
    <name evidence="2" type="ORF">CHLNCDRAFT_26436</name>
</gene>
<dbReference type="GeneID" id="17352198"/>
<proteinExistence type="predicted"/>
<dbReference type="AlphaFoldDB" id="E1ZN17"/>
<reference evidence="2 3" key="1">
    <citation type="journal article" date="2010" name="Plant Cell">
        <title>The Chlorella variabilis NC64A genome reveals adaptation to photosymbiosis, coevolution with viruses, and cryptic sex.</title>
        <authorList>
            <person name="Blanc G."/>
            <person name="Duncan G."/>
            <person name="Agarkova I."/>
            <person name="Borodovsky M."/>
            <person name="Gurnon J."/>
            <person name="Kuo A."/>
            <person name="Lindquist E."/>
            <person name="Lucas S."/>
            <person name="Pangilinan J."/>
            <person name="Polle J."/>
            <person name="Salamov A."/>
            <person name="Terry A."/>
            <person name="Yamada T."/>
            <person name="Dunigan D.D."/>
            <person name="Grigoriev I.V."/>
            <person name="Claverie J.M."/>
            <person name="Van Etten J.L."/>
        </authorList>
    </citation>
    <scope>NUCLEOTIDE SEQUENCE [LARGE SCALE GENOMIC DNA]</scope>
    <source>
        <strain evidence="2 3">NC64A</strain>
    </source>
</reference>